<dbReference type="SUPFAM" id="SSF48371">
    <property type="entry name" value="ARM repeat"/>
    <property type="match status" value="1"/>
</dbReference>
<gene>
    <name evidence="1" type="ORF">QSP1433_LOCUS559</name>
</gene>
<protein>
    <submittedName>
        <fullName evidence="1">Uncharacterized protein</fullName>
    </submittedName>
</protein>
<dbReference type="InterPro" id="IPR011989">
    <property type="entry name" value="ARM-like"/>
</dbReference>
<reference evidence="1" key="1">
    <citation type="submission" date="2021-01" db="EMBL/GenBank/DDBJ databases">
        <authorList>
            <person name="Corre E."/>
            <person name="Pelletier E."/>
            <person name="Niang G."/>
            <person name="Scheremetjew M."/>
            <person name="Finn R."/>
            <person name="Kale V."/>
            <person name="Holt S."/>
            <person name="Cochrane G."/>
            <person name="Meng A."/>
            <person name="Brown T."/>
            <person name="Cohen L."/>
        </authorList>
    </citation>
    <scope>NUCLEOTIDE SEQUENCE</scope>
    <source>
        <strain evidence="1">NY070348D</strain>
    </source>
</reference>
<proteinExistence type="predicted"/>
<dbReference type="SUPFAM" id="SSF49899">
    <property type="entry name" value="Concanavalin A-like lectins/glucanases"/>
    <property type="match status" value="1"/>
</dbReference>
<dbReference type="AlphaFoldDB" id="A0A7S2R7U1"/>
<dbReference type="InterPro" id="IPR016024">
    <property type="entry name" value="ARM-type_fold"/>
</dbReference>
<sequence length="1146" mass="126713">MGDSQSKSSEAKDASGVTSMLDAITLRSSGSGSDVSPSEIVDLLVSRTLHDPGASKLRKIAMMEKCCHLIANAKDKALKSVCGSKEALQGLLTITEFQDAADKQLQKTASRLVYLLLNAGDDRWNSDKFRPYGMKSNFDGFELYSFKQLDEVLIGRCSYPFTLIPLLVSSDRDVLRYSAASLCSILSRNNAYELFKETRMLGTLIQMLVGNVVSVELDVQLVSISSLISISMEKSTHEEIIARDAIENLVAVICRGESSMSVLSAASLCLRLLVQRSPFAAYKRMGSVSANEQLLIDVLLDRACGYFEEFPAHCNEISASAIVDIIIVVTVCSRSDVLLDILVDPGRKHDLLTLAMSVFQRVEERPNTPMAACFNAVTAQLLLHLAMVKNCLLKILKQHGPVGVKYILVLSCEHSDALGYINLHATTKEVQQRAARHQVYSSMLLTKLCSLIVGLEDSTALELHLDEMVSNTVLPIISKHLSQKLDDRPWLDVPQSNLALIYSKTEAAVNAASSLLLREEWALEIVRFEESKIISLLVSRGVQVLAACQKYSSTPPTNGSDKDDLSHVNHKRHITNMMHLCCRSLSNLTMYPRVIGKIAGYKAFIIRLWNFFSRCNKGNFPVELKSTRPELDDSETKIPDTFSIDAAAIEASLGKATLQVVFYKIIFKDIPEDIDGAHGWTSKWIEYASAARRSYVTDEHITAKATGLIARILVSESWATRWSHNQRDTNDEWPWQDKFVDDLVDYIMESSDEEPRYAVLREVARTLLVLTSPAGFEKEYGMCCHLKFNNGMQMTTDSVSIGNCIGTTGTIVHAENFLNLQGHVNLISKCPWGAIFRGDQPGIKMRSISTSGGPILPSNGEWTISVWVRNIPRMDGSDGIHNDPVEPEIQTLVCTKKGDQVIAVLRTAEGLELGCIEASVAGETAFSIIKLGKEEEVGVRWHGTGAALDRLEPGWHHMVVKADGEQTCFFIDGAPYGQPLQFVSRDTFVSMIGNSNELNSPFNCDWMVADFRLFSRKIPYTVIAGTPARVALNRRPWEACNRSDIAHEFARDKIGKAIPGAIVAILKCDVSEVQTVVGGLVFNCLTCRTNIAPFISHGCLKAIIDTCLVSVLDSSRKDDTKREGTFVLSHKRIAQFYLQKALSNLS</sequence>
<evidence type="ECO:0000313" key="1">
    <source>
        <dbReference type="EMBL" id="CAD9663160.1"/>
    </source>
</evidence>
<dbReference type="InterPro" id="IPR013320">
    <property type="entry name" value="ConA-like_dom_sf"/>
</dbReference>
<name>A0A7S2R7U1_9STRA</name>
<dbReference type="EMBL" id="HBHK01000980">
    <property type="protein sequence ID" value="CAD9663160.1"/>
    <property type="molecule type" value="Transcribed_RNA"/>
</dbReference>
<dbReference type="Gene3D" id="1.25.10.10">
    <property type="entry name" value="Leucine-rich Repeat Variant"/>
    <property type="match status" value="1"/>
</dbReference>
<accession>A0A7S2R7U1</accession>
<organism evidence="1">
    <name type="scientific">Mucochytrium quahogii</name>
    <dbReference type="NCBI Taxonomy" id="96639"/>
    <lineage>
        <taxon>Eukaryota</taxon>
        <taxon>Sar</taxon>
        <taxon>Stramenopiles</taxon>
        <taxon>Bigyra</taxon>
        <taxon>Labyrinthulomycetes</taxon>
        <taxon>Thraustochytrida</taxon>
        <taxon>Thraustochytriidae</taxon>
        <taxon>Mucochytrium</taxon>
    </lineage>
</organism>